<protein>
    <recommendedName>
        <fullName evidence="1">Tail spike domain-containing protein</fullName>
    </recommendedName>
</protein>
<comment type="caution">
    <text evidence="2">The sequence shown here is derived from an EMBL/GenBank/DDBJ whole genome shotgun (WGS) entry which is preliminary data.</text>
</comment>
<evidence type="ECO:0000259" key="1">
    <source>
        <dbReference type="Pfam" id="PF06605"/>
    </source>
</evidence>
<dbReference type="AlphaFoldDB" id="A0A3E3E9N8"/>
<sequence length="554" mass="62822">MYKVYCDNSLLYDGKREELKLFNAKIDSELNKVSSFNFTIYPKHKHFNKLKKLKSLMKVYRNDKIVFRGRILNDTRGFYNEKKVVCESELAFLIDSIQRPYNYTGSVEGLFTQFITNHNAQVDMEHQFKVGQVTVVDPNDYINRSDTQYLTTWDSINKKLIEPLGGYLIVRYESDGVYIDYLAELDGLITQEIEFGKNMISFEEAIKGDELITGIIPLGASIKDEQGNDTGLRLTIESVNDGLDYIQNDEAVETYGRIFKTQIWDDVTIADNLLRKAQEYLASAIMLSAQITLNAVDLSYVNKEIGSFQIGANVKVKSKPHNLDAYFLVSKLSLNLLKPQNDKLTLGMTYKTFTEQNSSQEQNIVDKVTVNIGEDLSNIGNSIVETERRLTAQIEATSSGIMTSVSKKYVTKEEQIQLEESMNARFEETNNSFDFSIQEINKKIVDTGWVDLTLNSGWSYQYDTDKPQYRRIGNVVYLRGLVDGTASAPTTIGELPVGYRPSAGAFNRFACALNQKDYVNIQVGRNGLITDYTKTTSTTRTFICLSGISFFVNI</sequence>
<dbReference type="InterPro" id="IPR007119">
    <property type="entry name" value="Phage_tail_spike_N"/>
</dbReference>
<dbReference type="InterPro" id="IPR010572">
    <property type="entry name" value="Tail_dom"/>
</dbReference>
<dbReference type="NCBIfam" id="TIGR01665">
    <property type="entry name" value="put_anti_recept"/>
    <property type="match status" value="1"/>
</dbReference>
<evidence type="ECO:0000313" key="3">
    <source>
        <dbReference type="Proteomes" id="UP000261032"/>
    </source>
</evidence>
<reference evidence="2 3" key="1">
    <citation type="submission" date="2018-08" db="EMBL/GenBank/DDBJ databases">
        <title>A genome reference for cultivated species of the human gut microbiota.</title>
        <authorList>
            <person name="Zou Y."/>
            <person name="Xue W."/>
            <person name="Luo G."/>
        </authorList>
    </citation>
    <scope>NUCLEOTIDE SEQUENCE [LARGE SCALE GENOMIC DNA]</scope>
    <source>
        <strain evidence="2 3">OM06-4</strain>
    </source>
</reference>
<name>A0A3E3E9N8_9FIRM</name>
<feature type="domain" description="Tail spike" evidence="1">
    <location>
        <begin position="156"/>
        <end position="358"/>
    </location>
</feature>
<dbReference type="Pfam" id="PF06605">
    <property type="entry name" value="Prophage_tail"/>
    <property type="match status" value="1"/>
</dbReference>
<dbReference type="RefSeq" id="WP_117582388.1">
    <property type="nucleotide sequence ID" value="NZ_QUSL01000031.1"/>
</dbReference>
<dbReference type="EMBL" id="QUSL01000031">
    <property type="protein sequence ID" value="RGD80340.1"/>
    <property type="molecule type" value="Genomic_DNA"/>
</dbReference>
<gene>
    <name evidence="2" type="ORF">DXB93_15300</name>
</gene>
<evidence type="ECO:0000313" key="2">
    <source>
        <dbReference type="EMBL" id="RGD80340.1"/>
    </source>
</evidence>
<dbReference type="Proteomes" id="UP000261032">
    <property type="component" value="Unassembled WGS sequence"/>
</dbReference>
<accession>A0A3E3E9N8</accession>
<organism evidence="2 3">
    <name type="scientific">Thomasclavelia ramosa</name>
    <dbReference type="NCBI Taxonomy" id="1547"/>
    <lineage>
        <taxon>Bacteria</taxon>
        <taxon>Bacillati</taxon>
        <taxon>Bacillota</taxon>
        <taxon>Erysipelotrichia</taxon>
        <taxon>Erysipelotrichales</taxon>
        <taxon>Coprobacillaceae</taxon>
        <taxon>Thomasclavelia</taxon>
    </lineage>
</organism>
<proteinExistence type="predicted"/>